<dbReference type="EMBL" id="KN840607">
    <property type="protein sequence ID" value="KIP03633.1"/>
    <property type="molecule type" value="Genomic_DNA"/>
</dbReference>
<gene>
    <name evidence="2" type="ORF">PHLGIDRAFT_233456</name>
</gene>
<reference evidence="2 3" key="1">
    <citation type="journal article" date="2014" name="PLoS Genet.">
        <title>Analysis of the Phlebiopsis gigantea genome, transcriptome and secretome provides insight into its pioneer colonization strategies of wood.</title>
        <authorList>
            <person name="Hori C."/>
            <person name="Ishida T."/>
            <person name="Igarashi K."/>
            <person name="Samejima M."/>
            <person name="Suzuki H."/>
            <person name="Master E."/>
            <person name="Ferreira P."/>
            <person name="Ruiz-Duenas F.J."/>
            <person name="Held B."/>
            <person name="Canessa P."/>
            <person name="Larrondo L.F."/>
            <person name="Schmoll M."/>
            <person name="Druzhinina I.S."/>
            <person name="Kubicek C.P."/>
            <person name="Gaskell J.A."/>
            <person name="Kersten P."/>
            <person name="St John F."/>
            <person name="Glasner J."/>
            <person name="Sabat G."/>
            <person name="Splinter BonDurant S."/>
            <person name="Syed K."/>
            <person name="Yadav J."/>
            <person name="Mgbeahuruike A.C."/>
            <person name="Kovalchuk A."/>
            <person name="Asiegbu F.O."/>
            <person name="Lackner G."/>
            <person name="Hoffmeister D."/>
            <person name="Rencoret J."/>
            <person name="Gutierrez A."/>
            <person name="Sun H."/>
            <person name="Lindquist E."/>
            <person name="Barry K."/>
            <person name="Riley R."/>
            <person name="Grigoriev I.V."/>
            <person name="Henrissat B."/>
            <person name="Kues U."/>
            <person name="Berka R.M."/>
            <person name="Martinez A.T."/>
            <person name="Covert S.F."/>
            <person name="Blanchette R.A."/>
            <person name="Cullen D."/>
        </authorList>
    </citation>
    <scope>NUCLEOTIDE SEQUENCE [LARGE SCALE GENOMIC DNA]</scope>
    <source>
        <strain evidence="2 3">11061_1 CR5-6</strain>
    </source>
</reference>
<sequence length="272" mass="26897">MSSAMTWKGLPAMMSSITPRRRLRMPVGATVASEGVAEAEPSVGIADTEPSVGVADTEPSVGVAEGVTPEGAPLEGAADPSVGAAPPVGSADGAPGATGTPEGPLTGTTDRGTPGKEKVGGTPVADGKSPPNREARSPPPCADGAPLADGNRPPRSDARSPPVEPVGVPSVGAPGANMLRSPSKPLGLPVLGVGEPVGTALLVGELGANKPRRLFRPLGLLGIGVPEAPGAATLTLLDVLPSEGDCPLVPEMSDTRVDTGPETGHDELKITS</sequence>
<feature type="region of interest" description="Disordered" evidence="1">
    <location>
        <begin position="250"/>
        <end position="272"/>
    </location>
</feature>
<dbReference type="Proteomes" id="UP000053257">
    <property type="component" value="Unassembled WGS sequence"/>
</dbReference>
<proteinExistence type="predicted"/>
<organism evidence="2 3">
    <name type="scientific">Phlebiopsis gigantea (strain 11061_1 CR5-6)</name>
    <name type="common">White-rot fungus</name>
    <name type="synonym">Peniophora gigantea</name>
    <dbReference type="NCBI Taxonomy" id="745531"/>
    <lineage>
        <taxon>Eukaryota</taxon>
        <taxon>Fungi</taxon>
        <taxon>Dikarya</taxon>
        <taxon>Basidiomycota</taxon>
        <taxon>Agaricomycotina</taxon>
        <taxon>Agaricomycetes</taxon>
        <taxon>Polyporales</taxon>
        <taxon>Phanerochaetaceae</taxon>
        <taxon>Phlebiopsis</taxon>
    </lineage>
</organism>
<evidence type="ECO:0000313" key="3">
    <source>
        <dbReference type="Proteomes" id="UP000053257"/>
    </source>
</evidence>
<feature type="compositionally biased region" description="Low complexity" evidence="1">
    <location>
        <begin position="91"/>
        <end position="109"/>
    </location>
</feature>
<evidence type="ECO:0000256" key="1">
    <source>
        <dbReference type="SAM" id="MobiDB-lite"/>
    </source>
</evidence>
<evidence type="ECO:0000313" key="2">
    <source>
        <dbReference type="EMBL" id="KIP03633.1"/>
    </source>
</evidence>
<feature type="region of interest" description="Disordered" evidence="1">
    <location>
        <begin position="34"/>
        <end position="188"/>
    </location>
</feature>
<dbReference type="HOGENOM" id="CLU_1023467_0_0_1"/>
<feature type="compositionally biased region" description="Low complexity" evidence="1">
    <location>
        <begin position="165"/>
        <end position="176"/>
    </location>
</feature>
<feature type="compositionally biased region" description="Basic and acidic residues" evidence="1">
    <location>
        <begin position="253"/>
        <end position="272"/>
    </location>
</feature>
<name>A0A0C3PE04_PHLG1</name>
<dbReference type="AlphaFoldDB" id="A0A0C3PE04"/>
<protein>
    <submittedName>
        <fullName evidence="2">Uncharacterized protein</fullName>
    </submittedName>
</protein>
<accession>A0A0C3PE04</accession>
<keyword evidence="3" id="KW-1185">Reference proteome</keyword>